<gene>
    <name evidence="1" type="ORF">BVG16_02830</name>
</gene>
<dbReference type="STRING" id="1324314.BVG16_02830"/>
<dbReference type="Proteomes" id="UP000190188">
    <property type="component" value="Unassembled WGS sequence"/>
</dbReference>
<organism evidence="1 2">
    <name type="scientific">Paenibacillus selenitireducens</name>
    <dbReference type="NCBI Taxonomy" id="1324314"/>
    <lineage>
        <taxon>Bacteria</taxon>
        <taxon>Bacillati</taxon>
        <taxon>Bacillota</taxon>
        <taxon>Bacilli</taxon>
        <taxon>Bacillales</taxon>
        <taxon>Paenibacillaceae</taxon>
        <taxon>Paenibacillus</taxon>
    </lineage>
</organism>
<dbReference type="RefSeq" id="WP_078497003.1">
    <property type="nucleotide sequence ID" value="NZ_MSZX01000001.1"/>
</dbReference>
<sequence>MKLHVTSDAVICFQKEWGFTQGDVVRIFVRYSGMSEEGPYSLGIQHDRPMYIGLSTIQDNMTFYMEENDVWFLDGRDLTIDSNGEDILFLLPK</sequence>
<evidence type="ECO:0000313" key="1">
    <source>
        <dbReference type="EMBL" id="OPA81271.1"/>
    </source>
</evidence>
<reference evidence="1 2" key="1">
    <citation type="submission" date="2017-01" db="EMBL/GenBank/DDBJ databases">
        <title>Genome analysis of Paenibacillus selenitrireducens ES3-24.</title>
        <authorList>
            <person name="Xu D."/>
            <person name="Yao R."/>
            <person name="Zheng S."/>
        </authorList>
    </citation>
    <scope>NUCLEOTIDE SEQUENCE [LARGE SCALE GENOMIC DNA]</scope>
    <source>
        <strain evidence="1 2">ES3-24</strain>
    </source>
</reference>
<dbReference type="OrthoDB" id="1645729at2"/>
<keyword evidence="2" id="KW-1185">Reference proteome</keyword>
<proteinExistence type="predicted"/>
<name>A0A1T2XN41_9BACL</name>
<protein>
    <submittedName>
        <fullName evidence="1">Fe-S cluster assembly protein HesB</fullName>
    </submittedName>
</protein>
<dbReference type="EMBL" id="MSZX01000001">
    <property type="protein sequence ID" value="OPA81271.1"/>
    <property type="molecule type" value="Genomic_DNA"/>
</dbReference>
<evidence type="ECO:0000313" key="2">
    <source>
        <dbReference type="Proteomes" id="UP000190188"/>
    </source>
</evidence>
<dbReference type="AlphaFoldDB" id="A0A1T2XN41"/>
<comment type="caution">
    <text evidence="1">The sequence shown here is derived from an EMBL/GenBank/DDBJ whole genome shotgun (WGS) entry which is preliminary data.</text>
</comment>
<accession>A0A1T2XN41</accession>